<dbReference type="AlphaFoldDB" id="A0A4Y2B8D2"/>
<evidence type="ECO:0000313" key="2">
    <source>
        <dbReference type="Proteomes" id="UP000499080"/>
    </source>
</evidence>
<proteinExistence type="predicted"/>
<dbReference type="EMBL" id="BGPR01000054">
    <property type="protein sequence ID" value="GBL87546.1"/>
    <property type="molecule type" value="Genomic_DNA"/>
</dbReference>
<gene>
    <name evidence="1" type="ORF">AVEN_165158_1</name>
</gene>
<comment type="caution">
    <text evidence="1">The sequence shown here is derived from an EMBL/GenBank/DDBJ whole genome shotgun (WGS) entry which is preliminary data.</text>
</comment>
<sequence length="149" mass="17133">MTGIEIYENIKKQVYVIGQNVDILALLTALIPDYIDILMLKEGKCKVKDRFYRSKDLQNSNLVIACARAMQKNPFSSFMRLVVVTQPQGSMERENYKQCNCSTSVNTCKISLRSLITLNQLTLRLKELERGSSSHCTETRRKRKIALIR</sequence>
<keyword evidence="2" id="KW-1185">Reference proteome</keyword>
<name>A0A4Y2B8D2_ARAVE</name>
<dbReference type="OrthoDB" id="6781249at2759"/>
<accession>A0A4Y2B8D2</accession>
<dbReference type="Proteomes" id="UP000499080">
    <property type="component" value="Unassembled WGS sequence"/>
</dbReference>
<organism evidence="1 2">
    <name type="scientific">Araneus ventricosus</name>
    <name type="common">Orbweaver spider</name>
    <name type="synonym">Epeira ventricosa</name>
    <dbReference type="NCBI Taxonomy" id="182803"/>
    <lineage>
        <taxon>Eukaryota</taxon>
        <taxon>Metazoa</taxon>
        <taxon>Ecdysozoa</taxon>
        <taxon>Arthropoda</taxon>
        <taxon>Chelicerata</taxon>
        <taxon>Arachnida</taxon>
        <taxon>Araneae</taxon>
        <taxon>Araneomorphae</taxon>
        <taxon>Entelegynae</taxon>
        <taxon>Araneoidea</taxon>
        <taxon>Araneidae</taxon>
        <taxon>Araneus</taxon>
    </lineage>
</organism>
<protein>
    <submittedName>
        <fullName evidence="1">Uncharacterized protein</fullName>
    </submittedName>
</protein>
<reference evidence="1 2" key="1">
    <citation type="journal article" date="2019" name="Sci. Rep.">
        <title>Orb-weaving spider Araneus ventricosus genome elucidates the spidroin gene catalogue.</title>
        <authorList>
            <person name="Kono N."/>
            <person name="Nakamura H."/>
            <person name="Ohtoshi R."/>
            <person name="Moran D.A.P."/>
            <person name="Shinohara A."/>
            <person name="Yoshida Y."/>
            <person name="Fujiwara M."/>
            <person name="Mori M."/>
            <person name="Tomita M."/>
            <person name="Arakawa K."/>
        </authorList>
    </citation>
    <scope>NUCLEOTIDE SEQUENCE [LARGE SCALE GENOMIC DNA]</scope>
</reference>
<evidence type="ECO:0000313" key="1">
    <source>
        <dbReference type="EMBL" id="GBL87546.1"/>
    </source>
</evidence>